<dbReference type="RefSeq" id="WP_133580760.1">
    <property type="nucleotide sequence ID" value="NZ_SNYJ01000009.1"/>
</dbReference>
<dbReference type="OrthoDB" id="2888631at2"/>
<dbReference type="Proteomes" id="UP000295632">
    <property type="component" value="Unassembled WGS sequence"/>
</dbReference>
<dbReference type="EMBL" id="SNYJ01000009">
    <property type="protein sequence ID" value="TDQ38708.1"/>
    <property type="molecule type" value="Genomic_DNA"/>
</dbReference>
<sequence>MKMKKHVRHVVLGFLMVPLAFFTVLVTPFVVKSTIPSASALASATFGYPFPFIQQKVAIFAQNTYFPLETTMYNPLTYETDILTGAFIGSVVVTALFLFAIAEAVIGVRWLWTSRGTGAVQKQIDLIKRVIMKTKQPITQTKKQMDI</sequence>
<keyword evidence="1" id="KW-0812">Transmembrane</keyword>
<feature type="transmembrane region" description="Helical" evidence="1">
    <location>
        <begin position="82"/>
        <end position="106"/>
    </location>
</feature>
<name>A0A4R6TXT6_9BACI</name>
<evidence type="ECO:0000256" key="1">
    <source>
        <dbReference type="SAM" id="Phobius"/>
    </source>
</evidence>
<proteinExistence type="predicted"/>
<reference evidence="2 3" key="1">
    <citation type="submission" date="2019-03" db="EMBL/GenBank/DDBJ databases">
        <title>Genomic Encyclopedia of Type Strains, Phase IV (KMG-IV): sequencing the most valuable type-strain genomes for metagenomic binning, comparative biology and taxonomic classification.</title>
        <authorList>
            <person name="Goeker M."/>
        </authorList>
    </citation>
    <scope>NUCLEOTIDE SEQUENCE [LARGE SCALE GENOMIC DNA]</scope>
    <source>
        <strain evidence="2 3">DSM 28697</strain>
    </source>
</reference>
<evidence type="ECO:0000313" key="2">
    <source>
        <dbReference type="EMBL" id="TDQ38708.1"/>
    </source>
</evidence>
<comment type="caution">
    <text evidence="2">The sequence shown here is derived from an EMBL/GenBank/DDBJ whole genome shotgun (WGS) entry which is preliminary data.</text>
</comment>
<accession>A0A4R6TXT6</accession>
<keyword evidence="3" id="KW-1185">Reference proteome</keyword>
<gene>
    <name evidence="2" type="ORF">EV213_10977</name>
</gene>
<organism evidence="2 3">
    <name type="scientific">Aureibacillus halotolerans</name>
    <dbReference type="NCBI Taxonomy" id="1508390"/>
    <lineage>
        <taxon>Bacteria</taxon>
        <taxon>Bacillati</taxon>
        <taxon>Bacillota</taxon>
        <taxon>Bacilli</taxon>
        <taxon>Bacillales</taxon>
        <taxon>Bacillaceae</taxon>
        <taxon>Aureibacillus</taxon>
    </lineage>
</organism>
<dbReference type="AlphaFoldDB" id="A0A4R6TXT6"/>
<feature type="transmembrane region" description="Helical" evidence="1">
    <location>
        <begin position="12"/>
        <end position="31"/>
    </location>
</feature>
<evidence type="ECO:0000313" key="3">
    <source>
        <dbReference type="Proteomes" id="UP000295632"/>
    </source>
</evidence>
<keyword evidence="1" id="KW-1133">Transmembrane helix</keyword>
<keyword evidence="1" id="KW-0472">Membrane</keyword>
<protein>
    <submittedName>
        <fullName evidence="2">Uncharacterized protein</fullName>
    </submittedName>
</protein>